<feature type="transmembrane region" description="Helical" evidence="4">
    <location>
        <begin position="103"/>
        <end position="124"/>
    </location>
</feature>
<dbReference type="OrthoDB" id="9786132at2"/>
<dbReference type="PANTHER" id="PTHR47354:SF5">
    <property type="entry name" value="PROTEIN RFBI"/>
    <property type="match status" value="1"/>
</dbReference>
<dbReference type="PRINTS" id="PR00410">
    <property type="entry name" value="PHEHYDRXLASE"/>
</dbReference>
<dbReference type="SUPFAM" id="SSF52343">
    <property type="entry name" value="Ferredoxin reductase-like, C-terminal NADP-linked domain"/>
    <property type="match status" value="1"/>
</dbReference>
<dbReference type="InterPro" id="IPR017900">
    <property type="entry name" value="4Fe4S_Fe_S_CS"/>
</dbReference>
<evidence type="ECO:0000256" key="2">
    <source>
        <dbReference type="ARBA" id="ARBA00023004"/>
    </source>
</evidence>
<dbReference type="PANTHER" id="PTHR47354">
    <property type="entry name" value="NADH OXIDOREDUCTASE HCR"/>
    <property type="match status" value="1"/>
</dbReference>
<evidence type="ECO:0000313" key="8">
    <source>
        <dbReference type="Proteomes" id="UP000192343"/>
    </source>
</evidence>
<dbReference type="InterPro" id="IPR001433">
    <property type="entry name" value="OxRdtase_FAD/NAD-bd"/>
</dbReference>
<protein>
    <recommendedName>
        <fullName evidence="9">Ferredoxin--NAD(+) reductase</fullName>
    </recommendedName>
</protein>
<dbReference type="InterPro" id="IPR017896">
    <property type="entry name" value="4Fe4S_Fe-S-bd"/>
</dbReference>
<evidence type="ECO:0000313" key="7">
    <source>
        <dbReference type="EMBL" id="ORC30271.1"/>
    </source>
</evidence>
<keyword evidence="8" id="KW-1185">Reference proteome</keyword>
<keyword evidence="1" id="KW-0479">Metal-binding</keyword>
<dbReference type="PROSITE" id="PS51379">
    <property type="entry name" value="4FE4S_FER_2"/>
    <property type="match status" value="2"/>
</dbReference>
<dbReference type="InterPro" id="IPR039261">
    <property type="entry name" value="FNR_nucleotide-bd"/>
</dbReference>
<evidence type="ECO:0000256" key="3">
    <source>
        <dbReference type="ARBA" id="ARBA00023014"/>
    </source>
</evidence>
<evidence type="ECO:0000256" key="4">
    <source>
        <dbReference type="SAM" id="Phobius"/>
    </source>
</evidence>
<accession>A0A1Y1RU74</accession>
<dbReference type="Gene3D" id="2.40.30.10">
    <property type="entry name" value="Translation factors"/>
    <property type="match status" value="1"/>
</dbReference>
<name>A0A1Y1RU74_9SPIO</name>
<dbReference type="SUPFAM" id="SSF54862">
    <property type="entry name" value="4Fe-4S ferredoxins"/>
    <property type="match status" value="1"/>
</dbReference>
<dbReference type="Pfam" id="PF12801">
    <property type="entry name" value="Fer4_5"/>
    <property type="match status" value="2"/>
</dbReference>
<dbReference type="Gene3D" id="3.30.70.20">
    <property type="match status" value="1"/>
</dbReference>
<dbReference type="AlphaFoldDB" id="A0A1Y1RU74"/>
<dbReference type="Gene3D" id="3.40.50.80">
    <property type="entry name" value="Nucleotide-binding domain of ferredoxin-NADP reductase (FNR) module"/>
    <property type="match status" value="1"/>
</dbReference>
<organism evidence="7 8">
    <name type="scientific">Marispirochaeta aestuarii</name>
    <dbReference type="NCBI Taxonomy" id="1963862"/>
    <lineage>
        <taxon>Bacteria</taxon>
        <taxon>Pseudomonadati</taxon>
        <taxon>Spirochaetota</taxon>
        <taxon>Spirochaetia</taxon>
        <taxon>Spirochaetales</taxon>
        <taxon>Spirochaetaceae</taxon>
        <taxon>Marispirochaeta</taxon>
    </lineage>
</organism>
<dbReference type="Pfam" id="PF00970">
    <property type="entry name" value="FAD_binding_6"/>
    <property type="match status" value="1"/>
</dbReference>
<dbReference type="SUPFAM" id="SSF63380">
    <property type="entry name" value="Riboflavin synthase domain-like"/>
    <property type="match status" value="1"/>
</dbReference>
<reference evidence="7 8" key="1">
    <citation type="submission" date="2017-03" db="EMBL/GenBank/DDBJ databases">
        <title>Draft Genome sequence of Marispirochaeta sp. strain JC444.</title>
        <authorList>
            <person name="Shivani Y."/>
            <person name="Subhash Y."/>
            <person name="Sasikala C."/>
            <person name="Ramana C."/>
        </authorList>
    </citation>
    <scope>NUCLEOTIDE SEQUENCE [LARGE SCALE GENOMIC DNA]</scope>
    <source>
        <strain evidence="7 8">JC444</strain>
    </source>
</reference>
<dbReference type="PROSITE" id="PS51384">
    <property type="entry name" value="FAD_FR"/>
    <property type="match status" value="1"/>
</dbReference>
<evidence type="ECO:0000256" key="1">
    <source>
        <dbReference type="ARBA" id="ARBA00022723"/>
    </source>
</evidence>
<feature type="domain" description="4Fe-4S ferredoxin-type" evidence="5">
    <location>
        <begin position="188"/>
        <end position="218"/>
    </location>
</feature>
<comment type="caution">
    <text evidence="7">The sequence shown here is derived from an EMBL/GenBank/DDBJ whole genome shotgun (WGS) entry which is preliminary data.</text>
</comment>
<sequence>MQTVTDKTVRPAQFYLKTERTFTGIRKYSWVLVPIVAFGSLYYPLLGLFVFAIMLVIMGSGFFQGRYWCGNLCPHGSLFDKVSMSASRFIKIPRIFKSPVTRWVFFAIYMFMFFVRLARVMPLWGNPEFMGKFGMLMGKQYLVMPTVLGFALSMLNPRSWCSFCPMGSLGHVFYKLGKVTKLNHGFDKKVTIASTDKCHKCATCARVCPVQLSPFQNFDGNNQFNSELCIRCGTCVANCPANQLQLATAKEADYLKQTTVLEGYEKRTPVRAVIEKIEQISPSVREFTFRMDADRNTGRKIEYAPGQFVLIKVSDEPEMYRAYSISSRTPDDPDRLSVTVQKKEGGYASDIVFRDFTEGMQVQLEGPMGRDLVVDKKADKVLFIGGGIGITPFVPIVKDISENPGRITKAVLLYGVNREGDFLYDSFFEDAGKRSDVFEYVRTVAWPGEDWKGNTGFVTESLKNMDLKGWKIYMCGPPPMVKAVLRTLEEM</sequence>
<dbReference type="InterPro" id="IPR017938">
    <property type="entry name" value="Riboflavin_synthase-like_b-brl"/>
</dbReference>
<feature type="domain" description="FAD-binding FR-type" evidence="6">
    <location>
        <begin position="267"/>
        <end position="374"/>
    </location>
</feature>
<dbReference type="InterPro" id="IPR008333">
    <property type="entry name" value="Cbr1-like_FAD-bd_dom"/>
</dbReference>
<dbReference type="PROSITE" id="PS00198">
    <property type="entry name" value="4FE4S_FER_1"/>
    <property type="match status" value="2"/>
</dbReference>
<evidence type="ECO:0000259" key="5">
    <source>
        <dbReference type="PROSITE" id="PS51379"/>
    </source>
</evidence>
<keyword evidence="4" id="KW-1133">Transmembrane helix</keyword>
<dbReference type="Proteomes" id="UP000192343">
    <property type="component" value="Unassembled WGS sequence"/>
</dbReference>
<dbReference type="GO" id="GO:0046872">
    <property type="term" value="F:metal ion binding"/>
    <property type="evidence" value="ECO:0007669"/>
    <property type="project" value="UniProtKB-KW"/>
</dbReference>
<feature type="transmembrane region" description="Helical" evidence="4">
    <location>
        <begin position="30"/>
        <end position="58"/>
    </location>
</feature>
<feature type="domain" description="4Fe-4S ferredoxin-type" evidence="5">
    <location>
        <begin position="220"/>
        <end position="249"/>
    </location>
</feature>
<gene>
    <name evidence="7" type="ORF">B4O97_18270</name>
</gene>
<dbReference type="RefSeq" id="WP_083052962.1">
    <property type="nucleotide sequence ID" value="NZ_MWQY01000033.1"/>
</dbReference>
<evidence type="ECO:0000259" key="6">
    <source>
        <dbReference type="PROSITE" id="PS51384"/>
    </source>
</evidence>
<dbReference type="GO" id="GO:0016491">
    <property type="term" value="F:oxidoreductase activity"/>
    <property type="evidence" value="ECO:0007669"/>
    <property type="project" value="InterPro"/>
</dbReference>
<proteinExistence type="predicted"/>
<dbReference type="InterPro" id="IPR050415">
    <property type="entry name" value="MRET"/>
</dbReference>
<keyword evidence="3" id="KW-0411">Iron-sulfur</keyword>
<keyword evidence="4" id="KW-0472">Membrane</keyword>
<keyword evidence="2" id="KW-0408">Iron</keyword>
<dbReference type="STRING" id="1963862.B4O97_18270"/>
<keyword evidence="4" id="KW-0812">Transmembrane</keyword>
<dbReference type="InterPro" id="IPR017927">
    <property type="entry name" value="FAD-bd_FR_type"/>
</dbReference>
<evidence type="ECO:0008006" key="9">
    <source>
        <dbReference type="Google" id="ProtNLM"/>
    </source>
</evidence>
<dbReference type="GO" id="GO:0051536">
    <property type="term" value="F:iron-sulfur cluster binding"/>
    <property type="evidence" value="ECO:0007669"/>
    <property type="project" value="UniProtKB-KW"/>
</dbReference>
<feature type="non-terminal residue" evidence="7">
    <location>
        <position position="491"/>
    </location>
</feature>
<dbReference type="EMBL" id="MWQY01000033">
    <property type="protein sequence ID" value="ORC30271.1"/>
    <property type="molecule type" value="Genomic_DNA"/>
</dbReference>
<dbReference type="Pfam" id="PF13237">
    <property type="entry name" value="Fer4_10"/>
    <property type="match status" value="1"/>
</dbReference>
<dbReference type="Pfam" id="PF00175">
    <property type="entry name" value="NAD_binding_1"/>
    <property type="match status" value="1"/>
</dbReference>